<dbReference type="SUPFAM" id="SSF158472">
    <property type="entry name" value="HAMP domain-like"/>
    <property type="match status" value="1"/>
</dbReference>
<keyword evidence="4" id="KW-0597">Phosphoprotein</keyword>
<dbReference type="PROSITE" id="PS50885">
    <property type="entry name" value="HAMP"/>
    <property type="match status" value="1"/>
</dbReference>
<evidence type="ECO:0000256" key="1">
    <source>
        <dbReference type="ARBA" id="ARBA00000085"/>
    </source>
</evidence>
<keyword evidence="7" id="KW-0418">Kinase</keyword>
<dbReference type="EC" id="2.7.13.3" evidence="3"/>
<evidence type="ECO:0000256" key="4">
    <source>
        <dbReference type="ARBA" id="ARBA00022553"/>
    </source>
</evidence>
<dbReference type="AlphaFoldDB" id="A0A150PMK4"/>
<dbReference type="InterPro" id="IPR036097">
    <property type="entry name" value="HisK_dim/P_sf"/>
</dbReference>
<dbReference type="InterPro" id="IPR050428">
    <property type="entry name" value="TCS_sensor_his_kinase"/>
</dbReference>
<evidence type="ECO:0000256" key="2">
    <source>
        <dbReference type="ARBA" id="ARBA00004141"/>
    </source>
</evidence>
<dbReference type="InterPro" id="IPR004358">
    <property type="entry name" value="Sig_transdc_His_kin-like_C"/>
</dbReference>
<evidence type="ECO:0000256" key="11">
    <source>
        <dbReference type="SAM" id="Phobius"/>
    </source>
</evidence>
<dbReference type="SUPFAM" id="SSF55874">
    <property type="entry name" value="ATPase domain of HSP90 chaperone/DNA topoisomerase II/histidine kinase"/>
    <property type="match status" value="1"/>
</dbReference>
<evidence type="ECO:0000313" key="15">
    <source>
        <dbReference type="Proteomes" id="UP000075420"/>
    </source>
</evidence>
<evidence type="ECO:0000256" key="8">
    <source>
        <dbReference type="ARBA" id="ARBA00022989"/>
    </source>
</evidence>
<name>A0A150PMK4_SORCE</name>
<proteinExistence type="predicted"/>
<evidence type="ECO:0000256" key="5">
    <source>
        <dbReference type="ARBA" id="ARBA00022679"/>
    </source>
</evidence>
<evidence type="ECO:0000259" key="12">
    <source>
        <dbReference type="PROSITE" id="PS50109"/>
    </source>
</evidence>
<protein>
    <recommendedName>
        <fullName evidence="3">histidine kinase</fullName>
        <ecNumber evidence="3">2.7.13.3</ecNumber>
    </recommendedName>
</protein>
<evidence type="ECO:0000256" key="6">
    <source>
        <dbReference type="ARBA" id="ARBA00022692"/>
    </source>
</evidence>
<evidence type="ECO:0000256" key="3">
    <source>
        <dbReference type="ARBA" id="ARBA00012438"/>
    </source>
</evidence>
<evidence type="ECO:0000259" key="13">
    <source>
        <dbReference type="PROSITE" id="PS50885"/>
    </source>
</evidence>
<dbReference type="PRINTS" id="PR00344">
    <property type="entry name" value="BCTRLSENSOR"/>
</dbReference>
<dbReference type="PANTHER" id="PTHR45436:SF15">
    <property type="entry name" value="SENSOR HISTIDINE KINASE CUSS"/>
    <property type="match status" value="1"/>
</dbReference>
<reference evidence="14 15" key="1">
    <citation type="submission" date="2014-02" db="EMBL/GenBank/DDBJ databases">
        <title>The small core and large imbalanced accessory genome model reveals a collaborative survival strategy of Sorangium cellulosum strains in nature.</title>
        <authorList>
            <person name="Han K."/>
            <person name="Peng R."/>
            <person name="Blom J."/>
            <person name="Li Y.-Z."/>
        </authorList>
    </citation>
    <scope>NUCLEOTIDE SEQUENCE [LARGE SCALE GENOMIC DNA]</scope>
    <source>
        <strain evidence="14 15">So0157-25</strain>
    </source>
</reference>
<dbReference type="SMART" id="SM00304">
    <property type="entry name" value="HAMP"/>
    <property type="match status" value="1"/>
</dbReference>
<dbReference type="InterPro" id="IPR003594">
    <property type="entry name" value="HATPase_dom"/>
</dbReference>
<evidence type="ECO:0000313" key="14">
    <source>
        <dbReference type="EMBL" id="KYF56924.1"/>
    </source>
</evidence>
<evidence type="ECO:0000256" key="10">
    <source>
        <dbReference type="ARBA" id="ARBA00023136"/>
    </source>
</evidence>
<feature type="transmembrane region" description="Helical" evidence="11">
    <location>
        <begin position="20"/>
        <end position="39"/>
    </location>
</feature>
<dbReference type="GO" id="GO:0005886">
    <property type="term" value="C:plasma membrane"/>
    <property type="evidence" value="ECO:0007669"/>
    <property type="project" value="TreeGrafter"/>
</dbReference>
<dbReference type="Pfam" id="PF02518">
    <property type="entry name" value="HATPase_c"/>
    <property type="match status" value="1"/>
</dbReference>
<comment type="caution">
    <text evidence="14">The sequence shown here is derived from an EMBL/GenBank/DDBJ whole genome shotgun (WGS) entry which is preliminary data.</text>
</comment>
<keyword evidence="10 11" id="KW-0472">Membrane</keyword>
<dbReference type="PROSITE" id="PS50109">
    <property type="entry name" value="HIS_KIN"/>
    <property type="match status" value="1"/>
</dbReference>
<evidence type="ECO:0000256" key="7">
    <source>
        <dbReference type="ARBA" id="ARBA00022777"/>
    </source>
</evidence>
<dbReference type="SMART" id="SM00387">
    <property type="entry name" value="HATPase_c"/>
    <property type="match status" value="1"/>
</dbReference>
<dbReference type="PANTHER" id="PTHR45436">
    <property type="entry name" value="SENSOR HISTIDINE KINASE YKOH"/>
    <property type="match status" value="1"/>
</dbReference>
<feature type="domain" description="HAMP" evidence="13">
    <location>
        <begin position="37"/>
        <end position="92"/>
    </location>
</feature>
<feature type="non-terminal residue" evidence="14">
    <location>
        <position position="1"/>
    </location>
</feature>
<keyword evidence="9" id="KW-0902">Two-component regulatory system</keyword>
<dbReference type="SUPFAM" id="SSF47384">
    <property type="entry name" value="Homodimeric domain of signal transducing histidine kinase"/>
    <property type="match status" value="1"/>
</dbReference>
<dbReference type="CDD" id="cd00082">
    <property type="entry name" value="HisKA"/>
    <property type="match status" value="1"/>
</dbReference>
<sequence length="316" mass="34370">TGPVRSPWMFFIVPETLPLRLLAIVVVTGLVAVVLARYLSRPIRVLRGATQRMASGDLSVRVSRQLAGADGETVALGRDMDRMAERIDELLETQRRLLRDVSHELRSPLARLNIALELVRRRSPPDVEPAFDRIERETERLNGMIGELLTLSRLETGRGMERTERVDLTALVEQLVEDAAFEAEQQGCSVELGARAACSLDGNGELLRRAIENVVRNAVRFTEPGTAVRVDLECAGGVAELRVRDRGPGVPEAALGDIFRPFYRVDDHRARGAGGTGIGLAITQRAVLLHGGEVEARNAEDGGLVVALRLPAVAGG</sequence>
<gene>
    <name evidence="14" type="ORF">BE08_22205</name>
</gene>
<keyword evidence="5" id="KW-0808">Transferase</keyword>
<dbReference type="InterPro" id="IPR036890">
    <property type="entry name" value="HATPase_C_sf"/>
</dbReference>
<organism evidence="14 15">
    <name type="scientific">Sorangium cellulosum</name>
    <name type="common">Polyangium cellulosum</name>
    <dbReference type="NCBI Taxonomy" id="56"/>
    <lineage>
        <taxon>Bacteria</taxon>
        <taxon>Pseudomonadati</taxon>
        <taxon>Myxococcota</taxon>
        <taxon>Polyangia</taxon>
        <taxon>Polyangiales</taxon>
        <taxon>Polyangiaceae</taxon>
        <taxon>Sorangium</taxon>
    </lineage>
</organism>
<dbReference type="Pfam" id="PF00672">
    <property type="entry name" value="HAMP"/>
    <property type="match status" value="1"/>
</dbReference>
<keyword evidence="8 11" id="KW-1133">Transmembrane helix</keyword>
<dbReference type="CDD" id="cd06225">
    <property type="entry name" value="HAMP"/>
    <property type="match status" value="1"/>
</dbReference>
<accession>A0A150PMK4</accession>
<dbReference type="Gene3D" id="6.10.340.10">
    <property type="match status" value="1"/>
</dbReference>
<comment type="subcellular location">
    <subcellularLocation>
        <location evidence="2">Membrane</location>
        <topology evidence="2">Multi-pass membrane protein</topology>
    </subcellularLocation>
</comment>
<keyword evidence="6 11" id="KW-0812">Transmembrane</keyword>
<dbReference type="Proteomes" id="UP000075420">
    <property type="component" value="Unassembled WGS sequence"/>
</dbReference>
<feature type="domain" description="Histidine kinase" evidence="12">
    <location>
        <begin position="100"/>
        <end position="314"/>
    </location>
</feature>
<dbReference type="InterPro" id="IPR005467">
    <property type="entry name" value="His_kinase_dom"/>
</dbReference>
<evidence type="ECO:0000256" key="9">
    <source>
        <dbReference type="ARBA" id="ARBA00023012"/>
    </source>
</evidence>
<dbReference type="Pfam" id="PF00512">
    <property type="entry name" value="HisKA"/>
    <property type="match status" value="1"/>
</dbReference>
<dbReference type="Gene3D" id="3.30.565.10">
    <property type="entry name" value="Histidine kinase-like ATPase, C-terminal domain"/>
    <property type="match status" value="1"/>
</dbReference>
<dbReference type="Gene3D" id="1.10.287.130">
    <property type="match status" value="1"/>
</dbReference>
<dbReference type="InterPro" id="IPR003660">
    <property type="entry name" value="HAMP_dom"/>
</dbReference>
<dbReference type="EMBL" id="JELY01001094">
    <property type="protein sequence ID" value="KYF56924.1"/>
    <property type="molecule type" value="Genomic_DNA"/>
</dbReference>
<dbReference type="GO" id="GO:0000155">
    <property type="term" value="F:phosphorelay sensor kinase activity"/>
    <property type="evidence" value="ECO:0007669"/>
    <property type="project" value="InterPro"/>
</dbReference>
<dbReference type="InterPro" id="IPR003661">
    <property type="entry name" value="HisK_dim/P_dom"/>
</dbReference>
<dbReference type="SMART" id="SM00388">
    <property type="entry name" value="HisKA"/>
    <property type="match status" value="1"/>
</dbReference>
<comment type="catalytic activity">
    <reaction evidence="1">
        <text>ATP + protein L-histidine = ADP + protein N-phospho-L-histidine.</text>
        <dbReference type="EC" id="2.7.13.3"/>
    </reaction>
</comment>